<protein>
    <submittedName>
        <fullName evidence="1">Uncharacterized protein</fullName>
    </submittedName>
</protein>
<sequence>MSSPTSVWEFLTDPAFKGVLPGLTRQYLDTGPVGTTRSKTMRDWLARNCKSLNLTEVEWNWQRAGEFGFFQDAMKTIEWDAVKDTVWPLQEIPYARARNEADITVAVEKHILYPVWRLLTSRDNVKDVKVDVTPEFRESALREYALKTSNLSEAYAAGDTARTGVRVDKIFSLELTYDMTRVVGPRLRSHGDVKDTTQNSGTGIKSVSTFLPFEELWGCLDPDFEENEEDFDVHKLKGLVCVELKRMGLISKTSMMGIAGQSLHEARKALDSEAKKMHTICQQTVRYAYHYGVHYALITDYVNSIILRLPGQDIVSLEGELQWAYISEAQNPRLPLAFVLWTTEKEVEELVHEVEERWKTKRLNQAKERAQKERGYGAITQPMSKLSLK</sequence>
<dbReference type="Proteomes" id="UP000016930">
    <property type="component" value="Unassembled WGS sequence"/>
</dbReference>
<reference evidence="1 2" key="1">
    <citation type="journal article" date="2012" name="Proc. Natl. Acad. Sci. U.S.A.">
        <title>Comparative genomics of Ceriporiopsis subvermispora and Phanerochaete chrysosporium provide insight into selective ligninolysis.</title>
        <authorList>
            <person name="Fernandez-Fueyo E."/>
            <person name="Ruiz-Duenas F.J."/>
            <person name="Ferreira P."/>
            <person name="Floudas D."/>
            <person name="Hibbett D.S."/>
            <person name="Canessa P."/>
            <person name="Larrondo L.F."/>
            <person name="James T.Y."/>
            <person name="Seelenfreund D."/>
            <person name="Lobos S."/>
            <person name="Polanco R."/>
            <person name="Tello M."/>
            <person name="Honda Y."/>
            <person name="Watanabe T."/>
            <person name="Watanabe T."/>
            <person name="Ryu J.S."/>
            <person name="Kubicek C.P."/>
            <person name="Schmoll M."/>
            <person name="Gaskell J."/>
            <person name="Hammel K.E."/>
            <person name="St John F.J."/>
            <person name="Vanden Wymelenberg A."/>
            <person name="Sabat G."/>
            <person name="Splinter BonDurant S."/>
            <person name="Syed K."/>
            <person name="Yadav J.S."/>
            <person name="Doddapaneni H."/>
            <person name="Subramanian V."/>
            <person name="Lavin J.L."/>
            <person name="Oguiza J.A."/>
            <person name="Perez G."/>
            <person name="Pisabarro A.G."/>
            <person name="Ramirez L."/>
            <person name="Santoyo F."/>
            <person name="Master E."/>
            <person name="Coutinho P.M."/>
            <person name="Henrissat B."/>
            <person name="Lombard V."/>
            <person name="Magnuson J.K."/>
            <person name="Kuees U."/>
            <person name="Hori C."/>
            <person name="Igarashi K."/>
            <person name="Samejima M."/>
            <person name="Held B.W."/>
            <person name="Barry K.W."/>
            <person name="LaButti K.M."/>
            <person name="Lapidus A."/>
            <person name="Lindquist E.A."/>
            <person name="Lucas S.M."/>
            <person name="Riley R."/>
            <person name="Salamov A.A."/>
            <person name="Hoffmeister D."/>
            <person name="Schwenk D."/>
            <person name="Hadar Y."/>
            <person name="Yarden O."/>
            <person name="de Vries R.P."/>
            <person name="Wiebenga A."/>
            <person name="Stenlid J."/>
            <person name="Eastwood D."/>
            <person name="Grigoriev I.V."/>
            <person name="Berka R.M."/>
            <person name="Blanchette R.A."/>
            <person name="Kersten P."/>
            <person name="Martinez A.T."/>
            <person name="Vicuna R."/>
            <person name="Cullen D."/>
        </authorList>
    </citation>
    <scope>NUCLEOTIDE SEQUENCE [LARGE SCALE GENOMIC DNA]</scope>
    <source>
        <strain evidence="1 2">B</strain>
    </source>
</reference>
<keyword evidence="2" id="KW-1185">Reference proteome</keyword>
<evidence type="ECO:0000313" key="1">
    <source>
        <dbReference type="EMBL" id="EMD33114.1"/>
    </source>
</evidence>
<proteinExistence type="predicted"/>
<dbReference type="AlphaFoldDB" id="M2PBW6"/>
<name>M2PBW6_CERS8</name>
<accession>M2PBW6</accession>
<gene>
    <name evidence="1" type="ORF">CERSUDRAFT_118170</name>
</gene>
<organism evidence="1 2">
    <name type="scientific">Ceriporiopsis subvermispora (strain B)</name>
    <name type="common">White-rot fungus</name>
    <name type="synonym">Gelatoporia subvermispora</name>
    <dbReference type="NCBI Taxonomy" id="914234"/>
    <lineage>
        <taxon>Eukaryota</taxon>
        <taxon>Fungi</taxon>
        <taxon>Dikarya</taxon>
        <taxon>Basidiomycota</taxon>
        <taxon>Agaricomycotina</taxon>
        <taxon>Agaricomycetes</taxon>
        <taxon>Polyporales</taxon>
        <taxon>Gelatoporiaceae</taxon>
        <taxon>Gelatoporia</taxon>
    </lineage>
</organism>
<dbReference type="EMBL" id="KB445807">
    <property type="protein sequence ID" value="EMD33114.1"/>
    <property type="molecule type" value="Genomic_DNA"/>
</dbReference>
<dbReference type="HOGENOM" id="CLU_715834_0_0_1"/>
<evidence type="ECO:0000313" key="2">
    <source>
        <dbReference type="Proteomes" id="UP000016930"/>
    </source>
</evidence>